<name>C6H8Y1_AJECH</name>
<reference evidence="3" key="1">
    <citation type="submission" date="2009-05" db="EMBL/GenBank/DDBJ databases">
        <title>The genome sequence of Ajellomyces capsulatus strain H143.</title>
        <authorList>
            <person name="Champion M."/>
            <person name="Cuomo C.A."/>
            <person name="Ma L.-J."/>
            <person name="Henn M.R."/>
            <person name="Sil A."/>
            <person name="Goldman B."/>
            <person name="Young S.K."/>
            <person name="Kodira C.D."/>
            <person name="Zeng Q."/>
            <person name="Koehrsen M."/>
            <person name="Alvarado L."/>
            <person name="Berlin A.M."/>
            <person name="Borenstein D."/>
            <person name="Chen Z."/>
            <person name="Engels R."/>
            <person name="Freedman E."/>
            <person name="Gellesch M."/>
            <person name="Goldberg J."/>
            <person name="Griggs A."/>
            <person name="Gujja S."/>
            <person name="Heiman D.I."/>
            <person name="Hepburn T.A."/>
            <person name="Howarth C."/>
            <person name="Jen D."/>
            <person name="Larson L."/>
            <person name="Lewis B."/>
            <person name="Mehta T."/>
            <person name="Park D."/>
            <person name="Pearson M."/>
            <person name="Roberts A."/>
            <person name="Saif S."/>
            <person name="Shea T.D."/>
            <person name="Shenoy N."/>
            <person name="Sisk P."/>
            <person name="Stolte C."/>
            <person name="Sykes S."/>
            <person name="Walk T."/>
            <person name="White J."/>
            <person name="Yandava C."/>
            <person name="Klein B."/>
            <person name="McEwen J.G."/>
            <person name="Puccia R."/>
            <person name="Goldman G.H."/>
            <person name="Felipe M.S."/>
            <person name="Nino-Vega G."/>
            <person name="San-Blas G."/>
            <person name="Taylor J.W."/>
            <person name="Mendoza L."/>
            <person name="Galagan J.E."/>
            <person name="Nusbaum C."/>
            <person name="Birren B.W."/>
        </authorList>
    </citation>
    <scope>NUCLEOTIDE SEQUENCE [LARGE SCALE GENOMIC DNA]</scope>
    <source>
        <strain evidence="3">H143</strain>
    </source>
</reference>
<accession>C6H8Y1</accession>
<dbReference type="Proteomes" id="UP000002624">
    <property type="component" value="Unassembled WGS sequence"/>
</dbReference>
<dbReference type="AlphaFoldDB" id="C6H8Y1"/>
<feature type="compositionally biased region" description="Basic and acidic residues" evidence="1">
    <location>
        <begin position="39"/>
        <end position="53"/>
    </location>
</feature>
<dbReference type="EMBL" id="GG692421">
    <property type="protein sequence ID" value="EER42764.1"/>
    <property type="molecule type" value="Genomic_DNA"/>
</dbReference>
<dbReference type="HOGENOM" id="CLU_1926980_0_0_1"/>
<organism evidence="2 3">
    <name type="scientific">Ajellomyces capsulatus (strain H143)</name>
    <name type="common">Darling's disease fungus</name>
    <name type="synonym">Histoplasma capsulatum</name>
    <dbReference type="NCBI Taxonomy" id="544712"/>
    <lineage>
        <taxon>Eukaryota</taxon>
        <taxon>Fungi</taxon>
        <taxon>Dikarya</taxon>
        <taxon>Ascomycota</taxon>
        <taxon>Pezizomycotina</taxon>
        <taxon>Eurotiomycetes</taxon>
        <taxon>Eurotiomycetidae</taxon>
        <taxon>Onygenales</taxon>
        <taxon>Ajellomycetaceae</taxon>
        <taxon>Histoplasma</taxon>
    </lineage>
</organism>
<evidence type="ECO:0000256" key="1">
    <source>
        <dbReference type="SAM" id="MobiDB-lite"/>
    </source>
</evidence>
<proteinExistence type="predicted"/>
<sequence length="131" mass="14710">MEISNETRIWMVSWKSRIRRQESKGEQSTQNEGQTRGRLHSEIREAYHGDKTVQEVPTEDQDGGLLAPRHHVIGLSSEIPSILGSGALPSFLTSCSMILRVQKKERMGKMAEQSLACSLSRGQPSYARDKL</sequence>
<gene>
    <name evidence="2" type="ORF">HCDG_02662</name>
</gene>
<evidence type="ECO:0000313" key="3">
    <source>
        <dbReference type="Proteomes" id="UP000002624"/>
    </source>
</evidence>
<evidence type="ECO:0000313" key="2">
    <source>
        <dbReference type="EMBL" id="EER42764.1"/>
    </source>
</evidence>
<protein>
    <submittedName>
        <fullName evidence="2">Uncharacterized protein</fullName>
    </submittedName>
</protein>
<dbReference type="VEuPathDB" id="FungiDB:HCDG_02662"/>
<feature type="region of interest" description="Disordered" evidence="1">
    <location>
        <begin position="20"/>
        <end position="65"/>
    </location>
</feature>